<evidence type="ECO:0000313" key="1">
    <source>
        <dbReference type="EMBL" id="AOY88625.1"/>
    </source>
</evidence>
<dbReference type="KEGG" id="msq:BKP64_10845"/>
<reference evidence="1 2" key="1">
    <citation type="submission" date="2016-10" db="EMBL/GenBank/DDBJ databases">
        <title>Marinobacter salinus sp. nov., a moderately halophilic bacterium isolated from a tidal flat environment.</title>
        <authorList>
            <person name="Park S.-J."/>
        </authorList>
    </citation>
    <scope>NUCLEOTIDE SEQUENCE [LARGE SCALE GENOMIC DNA]</scope>
    <source>
        <strain evidence="1 2">Hb8</strain>
    </source>
</reference>
<accession>A0A1D9GM96</accession>
<gene>
    <name evidence="1" type="ORF">BKP64_10845</name>
</gene>
<dbReference type="RefSeq" id="WP_070969704.1">
    <property type="nucleotide sequence ID" value="NZ_CP017715.1"/>
</dbReference>
<dbReference type="STRING" id="1874317.BKP64_10845"/>
<dbReference type="AlphaFoldDB" id="A0A1D9GM96"/>
<proteinExistence type="predicted"/>
<name>A0A1D9GM96_9GAMM</name>
<evidence type="ECO:0000313" key="2">
    <source>
        <dbReference type="Proteomes" id="UP000177445"/>
    </source>
</evidence>
<dbReference type="Proteomes" id="UP000177445">
    <property type="component" value="Chromosome"/>
</dbReference>
<sequence>MAKLVKDVNPKAPEPTFAQQYAAALFVAAMGAENVGVGTASRVTWPYYVTRPHLVAKEAAELIISVHTALLAAVPPQDLERISTEWRRRLDDQFEDLPHSDATRSREELLPLSQGGAQLCGESGCCRHYRPQI</sequence>
<dbReference type="EMBL" id="CP017715">
    <property type="protein sequence ID" value="AOY88625.1"/>
    <property type="molecule type" value="Genomic_DNA"/>
</dbReference>
<keyword evidence="2" id="KW-1185">Reference proteome</keyword>
<organism evidence="1 2">
    <name type="scientific">Marinobacter salinus</name>
    <dbReference type="NCBI Taxonomy" id="1874317"/>
    <lineage>
        <taxon>Bacteria</taxon>
        <taxon>Pseudomonadati</taxon>
        <taxon>Pseudomonadota</taxon>
        <taxon>Gammaproteobacteria</taxon>
        <taxon>Pseudomonadales</taxon>
        <taxon>Marinobacteraceae</taxon>
        <taxon>Marinobacter</taxon>
    </lineage>
</organism>
<protein>
    <submittedName>
        <fullName evidence="1">Uncharacterized protein</fullName>
    </submittedName>
</protein>